<dbReference type="EMBL" id="JABXWR010000001">
    <property type="protein sequence ID" value="NVO66568.1"/>
    <property type="molecule type" value="Genomic_DNA"/>
</dbReference>
<dbReference type="InterPro" id="IPR056131">
    <property type="entry name" value="DUF7714"/>
</dbReference>
<dbReference type="Proteomes" id="UP000570823">
    <property type="component" value="Unassembled WGS sequence"/>
</dbReference>
<dbReference type="Pfam" id="PF24830">
    <property type="entry name" value="DUF7714"/>
    <property type="match status" value="1"/>
</dbReference>
<proteinExistence type="predicted"/>
<keyword evidence="2" id="KW-1185">Reference proteome</keyword>
<evidence type="ECO:0000313" key="2">
    <source>
        <dbReference type="Proteomes" id="UP000570823"/>
    </source>
</evidence>
<gene>
    <name evidence="1" type="ORF">HWN36_04425</name>
</gene>
<reference evidence="1 2" key="1">
    <citation type="submission" date="2020-06" db="EMBL/GenBank/DDBJ databases">
        <title>Methanofollis fontis sp. nov., a methanogen isolated from marine sediments near a cold seep at Four-Way Closure Ridge offshore southwestern Taiwan.</title>
        <authorList>
            <person name="Chen S.-C."/>
            <person name="Teng N.-H."/>
            <person name="Lin Y.-S."/>
            <person name="Lai M.-C."/>
            <person name="Chen H.-H."/>
            <person name="Wang C.-C."/>
        </authorList>
    </citation>
    <scope>NUCLEOTIDE SEQUENCE [LARGE SCALE GENOMIC DNA]</scope>
    <source>
        <strain evidence="1 2">DSM 2702</strain>
    </source>
</reference>
<dbReference type="RefSeq" id="WP_176788251.1">
    <property type="nucleotide sequence ID" value="NZ_JABXWR010000001.1"/>
</dbReference>
<dbReference type="AlphaFoldDB" id="A0A7K4HP03"/>
<dbReference type="OrthoDB" id="52943at2157"/>
<protein>
    <submittedName>
        <fullName evidence="1">Uncharacterized protein</fullName>
    </submittedName>
</protein>
<comment type="caution">
    <text evidence="1">The sequence shown here is derived from an EMBL/GenBank/DDBJ whole genome shotgun (WGS) entry which is preliminary data.</text>
</comment>
<evidence type="ECO:0000313" key="1">
    <source>
        <dbReference type="EMBL" id="NVO66568.1"/>
    </source>
</evidence>
<sequence>MIFPEECKYIGLANGRPLGNRVYFLSRWLIRQTVDGYEVLAVRLADGKDLMREIVGEEVLATPDETILYPDPVNFNDRALLVRLAKEGGHRCTIFQSPDESRIFVIDPEPADLLTVHVYDIIPPRPHLAAILEELEAVGLFGDLGIAFEYHIRDIRDTAAEVYPCRAGGFDLTLDTDRLAGTERVAGCLTARQFCAENYGSGVVIDEICPLTQVAEEPFIARCCRADREGVGVWNGKLGGVVHWGASPHTIDRILREALASWREHEGRNRSG</sequence>
<name>A0A7K4HP03_9EURY</name>
<accession>A0A7K4HP03</accession>
<organism evidence="1 2">
    <name type="scientific">Methanofollis tationis</name>
    <dbReference type="NCBI Taxonomy" id="81417"/>
    <lineage>
        <taxon>Archaea</taxon>
        <taxon>Methanobacteriati</taxon>
        <taxon>Methanobacteriota</taxon>
        <taxon>Stenosarchaea group</taxon>
        <taxon>Methanomicrobia</taxon>
        <taxon>Methanomicrobiales</taxon>
        <taxon>Methanomicrobiaceae</taxon>
        <taxon>Methanofollis</taxon>
    </lineage>
</organism>